<feature type="transmembrane region" description="Helical" evidence="1">
    <location>
        <begin position="181"/>
        <end position="207"/>
    </location>
</feature>
<keyword evidence="1" id="KW-0812">Transmembrane</keyword>
<proteinExistence type="predicted"/>
<sequence>MSVKEAVFNPRRGAIIYFPSTLIRTSMRILIESVKKGLDVAARALMSISQYVKNIHKINERLRDLLADVISSMRSNMSFLAPVLAGIVVGLSAMITTILNKLGTMMAMGEEISLPAGMAPTTFTEMFNIKFMIPPYFLQVIVGLYIIEIVYILTLTLVSVEAGTDRLKEKSEIAKNMRRSITMYIGVAILSILALTLLAGVAISGLAA</sequence>
<reference evidence="2" key="1">
    <citation type="journal article" date="2014" name="Front. Microbiol.">
        <title>High frequency of phylogenetically diverse reductive dehalogenase-homologous genes in deep subseafloor sedimentary metagenomes.</title>
        <authorList>
            <person name="Kawai M."/>
            <person name="Futagami T."/>
            <person name="Toyoda A."/>
            <person name="Takaki Y."/>
            <person name="Nishi S."/>
            <person name="Hori S."/>
            <person name="Arai W."/>
            <person name="Tsubouchi T."/>
            <person name="Morono Y."/>
            <person name="Uchiyama I."/>
            <person name="Ito T."/>
            <person name="Fujiyama A."/>
            <person name="Inagaki F."/>
            <person name="Takami H."/>
        </authorList>
    </citation>
    <scope>NUCLEOTIDE SEQUENCE</scope>
    <source>
        <strain evidence="2">Expedition CK06-06</strain>
    </source>
</reference>
<gene>
    <name evidence="2" type="ORF">S06H3_26887</name>
</gene>
<keyword evidence="1" id="KW-0472">Membrane</keyword>
<feature type="transmembrane region" description="Helical" evidence="1">
    <location>
        <begin position="136"/>
        <end position="160"/>
    </location>
</feature>
<name>X1MJ42_9ZZZZ</name>
<organism evidence="2">
    <name type="scientific">marine sediment metagenome</name>
    <dbReference type="NCBI Taxonomy" id="412755"/>
    <lineage>
        <taxon>unclassified sequences</taxon>
        <taxon>metagenomes</taxon>
        <taxon>ecological metagenomes</taxon>
    </lineage>
</organism>
<comment type="caution">
    <text evidence="2">The sequence shown here is derived from an EMBL/GenBank/DDBJ whole genome shotgun (WGS) entry which is preliminary data.</text>
</comment>
<keyword evidence="1" id="KW-1133">Transmembrane helix</keyword>
<accession>X1MJ42</accession>
<dbReference type="AlphaFoldDB" id="X1MJ42"/>
<dbReference type="EMBL" id="BARV01015567">
    <property type="protein sequence ID" value="GAI31657.1"/>
    <property type="molecule type" value="Genomic_DNA"/>
</dbReference>
<evidence type="ECO:0000313" key="2">
    <source>
        <dbReference type="EMBL" id="GAI31657.1"/>
    </source>
</evidence>
<feature type="transmembrane region" description="Helical" evidence="1">
    <location>
        <begin position="79"/>
        <end position="99"/>
    </location>
</feature>
<protein>
    <submittedName>
        <fullName evidence="2">Uncharacterized protein</fullName>
    </submittedName>
</protein>
<evidence type="ECO:0000256" key="1">
    <source>
        <dbReference type="SAM" id="Phobius"/>
    </source>
</evidence>